<gene>
    <name evidence="4" type="primary">hflD</name>
    <name evidence="5" type="ordered locus">CPS_2901</name>
</gene>
<dbReference type="InterPro" id="IPR035932">
    <property type="entry name" value="HflD-like_sf"/>
</dbReference>
<dbReference type="KEGG" id="cps:CPS_2901"/>
<protein>
    <recommendedName>
        <fullName evidence="4">High frequency lysogenization protein HflD homolog</fullName>
    </recommendedName>
</protein>
<keyword evidence="4" id="KW-0997">Cell inner membrane</keyword>
<dbReference type="GO" id="GO:0005737">
    <property type="term" value="C:cytoplasm"/>
    <property type="evidence" value="ECO:0007669"/>
    <property type="project" value="UniProtKB-SubCell"/>
</dbReference>
<dbReference type="PANTHER" id="PTHR38100">
    <property type="entry name" value="HIGH FREQUENCY LYSOGENIZATION PROTEIN HFLD"/>
    <property type="match status" value="1"/>
</dbReference>
<evidence type="ECO:0000256" key="4">
    <source>
        <dbReference type="HAMAP-Rule" id="MF_00695"/>
    </source>
</evidence>
<dbReference type="Pfam" id="PF04356">
    <property type="entry name" value="DUF489"/>
    <property type="match status" value="1"/>
</dbReference>
<evidence type="ECO:0000313" key="5">
    <source>
        <dbReference type="EMBL" id="AAZ27079.1"/>
    </source>
</evidence>
<dbReference type="Proteomes" id="UP000000547">
    <property type="component" value="Chromosome"/>
</dbReference>
<dbReference type="Gene3D" id="1.10.3890.10">
    <property type="entry name" value="HflD-like"/>
    <property type="match status" value="1"/>
</dbReference>
<evidence type="ECO:0000256" key="2">
    <source>
        <dbReference type="ARBA" id="ARBA00022490"/>
    </source>
</evidence>
<dbReference type="GO" id="GO:0005886">
    <property type="term" value="C:plasma membrane"/>
    <property type="evidence" value="ECO:0007669"/>
    <property type="project" value="UniProtKB-SubCell"/>
</dbReference>
<dbReference type="PANTHER" id="PTHR38100:SF1">
    <property type="entry name" value="HIGH FREQUENCY LYSOGENIZATION PROTEIN HFLD"/>
    <property type="match status" value="1"/>
</dbReference>
<accession>Q480B7</accession>
<dbReference type="HOGENOM" id="CLU_098920_0_0_6"/>
<dbReference type="NCBIfam" id="NF001248">
    <property type="entry name" value="PRK00218.1-4"/>
    <property type="match status" value="1"/>
</dbReference>
<evidence type="ECO:0000256" key="1">
    <source>
        <dbReference type="ARBA" id="ARBA00022475"/>
    </source>
</evidence>
<evidence type="ECO:0000256" key="3">
    <source>
        <dbReference type="ARBA" id="ARBA00023136"/>
    </source>
</evidence>
<proteinExistence type="inferred from homology"/>
<name>Q480B7_COLP3</name>
<dbReference type="RefSeq" id="WP_011043694.1">
    <property type="nucleotide sequence ID" value="NC_003910.7"/>
</dbReference>
<dbReference type="SUPFAM" id="SSF101322">
    <property type="entry name" value="YcfC-like"/>
    <property type="match status" value="1"/>
</dbReference>
<dbReference type="AlphaFoldDB" id="Q480B7"/>
<reference evidence="5" key="1">
    <citation type="journal article" date="2005" name="Proc. Natl. Acad. Sci. U.S.A.">
        <title>The psychrophilic lifestyle as revealed by the genome sequence of Colwellia psychrerythraea 34H through genomic and proteomic analyses.</title>
        <authorList>
            <person name="Methe B.A."/>
            <person name="Nelson K.E."/>
            <person name="Deming J.W."/>
            <person name="Momen B."/>
            <person name="Melamud E."/>
            <person name="Zhang X."/>
            <person name="Moult J."/>
            <person name="Madupu R."/>
            <person name="Nelson W.C."/>
            <person name="Dodson R.J."/>
            <person name="Brinkac L.M."/>
            <person name="Daugherty S.C."/>
            <person name="Durkin A.S."/>
            <person name="DeBoy R.T."/>
            <person name="Kolonay J.F."/>
            <person name="Sullivan S.A."/>
            <person name="Zhou L."/>
            <person name="Davidsen T.M."/>
            <person name="Wu M."/>
            <person name="Huston A.L."/>
            <person name="Lewis M."/>
            <person name="Weaver B."/>
            <person name="Weidman J.F."/>
            <person name="Khouri H."/>
            <person name="Utterback T.R."/>
            <person name="Feldblyum T.V."/>
            <person name="Fraser C.M."/>
        </authorList>
    </citation>
    <scope>NUCLEOTIDE SEQUENCE [LARGE SCALE GENOMIC DNA]</scope>
    <source>
        <strain evidence="5">34H</strain>
    </source>
</reference>
<comment type="similarity">
    <text evidence="4">Belongs to the HflD family.</text>
</comment>
<organism evidence="5 6">
    <name type="scientific">Colwellia psychrerythraea (strain 34H / ATCC BAA-681)</name>
    <name type="common">Vibrio psychroerythus</name>
    <dbReference type="NCBI Taxonomy" id="167879"/>
    <lineage>
        <taxon>Bacteria</taxon>
        <taxon>Pseudomonadati</taxon>
        <taxon>Pseudomonadota</taxon>
        <taxon>Gammaproteobacteria</taxon>
        <taxon>Alteromonadales</taxon>
        <taxon>Colwelliaceae</taxon>
        <taxon>Colwellia</taxon>
    </lineage>
</organism>
<dbReference type="STRING" id="167879.CPS_2901"/>
<evidence type="ECO:0000313" key="6">
    <source>
        <dbReference type="Proteomes" id="UP000000547"/>
    </source>
</evidence>
<keyword evidence="1 4" id="KW-1003">Cell membrane</keyword>
<dbReference type="EMBL" id="CP000083">
    <property type="protein sequence ID" value="AAZ27079.1"/>
    <property type="molecule type" value="Genomic_DNA"/>
</dbReference>
<comment type="subcellular location">
    <subcellularLocation>
        <location evidence="4">Cytoplasm</location>
    </subcellularLocation>
    <subcellularLocation>
        <location evidence="4">Cell inner membrane</location>
        <topology evidence="4">Peripheral membrane protein</topology>
        <orientation evidence="4">Cytoplasmic side</orientation>
    </subcellularLocation>
</comment>
<dbReference type="InterPro" id="IPR007451">
    <property type="entry name" value="HflD"/>
</dbReference>
<sequence>MKDQTITFAAICQVAYQVQQVSRTGQITDEEFSVLLQSIIETSPVNTLAVYGGEIDNIKTGLELLINHLGNDNGTSSAKKHKDPELTRYIISLINLERRLAKQPKQLNALGERINAIERQLEHYTLTSDTLTASFASIYSDIISPLGHKIQVTGEPSILKQNVNQYKIRALLLAGIRAAVLWRQVGGKRRHILLSRKKIVDSAKELLKSIR</sequence>
<keyword evidence="2 4" id="KW-0963">Cytoplasm</keyword>
<dbReference type="HAMAP" id="MF_00695">
    <property type="entry name" value="HflD_protein"/>
    <property type="match status" value="1"/>
</dbReference>
<dbReference type="NCBIfam" id="NF001246">
    <property type="entry name" value="PRK00218.1-2"/>
    <property type="match status" value="1"/>
</dbReference>
<keyword evidence="3 4" id="KW-0472">Membrane</keyword>